<reference evidence="2 3" key="1">
    <citation type="submission" date="2023-03" db="EMBL/GenBank/DDBJ databases">
        <title>High recombination rates correlate with genetic variation in Cardiocondyla obscurior ants.</title>
        <authorList>
            <person name="Errbii M."/>
        </authorList>
    </citation>
    <scope>NUCLEOTIDE SEQUENCE [LARGE SCALE GENOMIC DNA]</scope>
    <source>
        <strain evidence="2">Alpha-2009</strain>
        <tissue evidence="2">Whole body</tissue>
    </source>
</reference>
<keyword evidence="3" id="KW-1185">Reference proteome</keyword>
<protein>
    <submittedName>
        <fullName evidence="2">Uncharacterized protein</fullName>
    </submittedName>
</protein>
<dbReference type="EMBL" id="JADYXP020000003">
    <property type="protein sequence ID" value="KAL0128111.1"/>
    <property type="molecule type" value="Genomic_DNA"/>
</dbReference>
<proteinExistence type="predicted"/>
<dbReference type="Proteomes" id="UP001430953">
    <property type="component" value="Unassembled WGS sequence"/>
</dbReference>
<organism evidence="2 3">
    <name type="scientific">Cardiocondyla obscurior</name>
    <dbReference type="NCBI Taxonomy" id="286306"/>
    <lineage>
        <taxon>Eukaryota</taxon>
        <taxon>Metazoa</taxon>
        <taxon>Ecdysozoa</taxon>
        <taxon>Arthropoda</taxon>
        <taxon>Hexapoda</taxon>
        <taxon>Insecta</taxon>
        <taxon>Pterygota</taxon>
        <taxon>Neoptera</taxon>
        <taxon>Endopterygota</taxon>
        <taxon>Hymenoptera</taxon>
        <taxon>Apocrita</taxon>
        <taxon>Aculeata</taxon>
        <taxon>Formicoidea</taxon>
        <taxon>Formicidae</taxon>
        <taxon>Myrmicinae</taxon>
        <taxon>Cardiocondyla</taxon>
    </lineage>
</organism>
<feature type="region of interest" description="Disordered" evidence="1">
    <location>
        <begin position="13"/>
        <end position="36"/>
    </location>
</feature>
<name>A0AAW2GLS2_9HYME</name>
<comment type="caution">
    <text evidence="2">The sequence shown here is derived from an EMBL/GenBank/DDBJ whole genome shotgun (WGS) entry which is preliminary data.</text>
</comment>
<evidence type="ECO:0000313" key="2">
    <source>
        <dbReference type="EMBL" id="KAL0128111.1"/>
    </source>
</evidence>
<gene>
    <name evidence="2" type="ORF">PUN28_003394</name>
</gene>
<evidence type="ECO:0000256" key="1">
    <source>
        <dbReference type="SAM" id="MobiDB-lite"/>
    </source>
</evidence>
<sequence length="176" mass="20719">MRPIEYSRVRRRRRTISYSRHRQGRSTNGAPDQSKHSNAKLVFENIEWLVGTRKRDEIENKGDQVFKKYKIKKKKRNLSQELHAQNCFNVISRVERYSWDLEEGAESRGVKSIAAKFESGLALRWYLSVKRGDLWAYCVSSMEIFFSRREKHSARGVYHRREVPGVLNDASKLAAR</sequence>
<dbReference type="AlphaFoldDB" id="A0AAW2GLS2"/>
<feature type="compositionally biased region" description="Basic residues" evidence="1">
    <location>
        <begin position="13"/>
        <end position="24"/>
    </location>
</feature>
<accession>A0AAW2GLS2</accession>
<evidence type="ECO:0000313" key="3">
    <source>
        <dbReference type="Proteomes" id="UP001430953"/>
    </source>
</evidence>